<evidence type="ECO:0000313" key="2">
    <source>
        <dbReference type="EMBL" id="KAK3596117.1"/>
    </source>
</evidence>
<gene>
    <name evidence="2" type="ORF">CHS0354_027387</name>
</gene>
<comment type="caution">
    <text evidence="2">The sequence shown here is derived from an EMBL/GenBank/DDBJ whole genome shotgun (WGS) entry which is preliminary data.</text>
</comment>
<dbReference type="Proteomes" id="UP001195483">
    <property type="component" value="Unassembled WGS sequence"/>
</dbReference>
<dbReference type="GO" id="GO:0005737">
    <property type="term" value="C:cytoplasm"/>
    <property type="evidence" value="ECO:0007669"/>
    <property type="project" value="TreeGrafter"/>
</dbReference>
<dbReference type="PANTHER" id="PTHR43778">
    <property type="entry name" value="PYRUVATE CARBOXYLASE"/>
    <property type="match status" value="1"/>
</dbReference>
<protein>
    <recommendedName>
        <fullName evidence="1">Carboxylase conserved domain-containing protein</fullName>
    </recommendedName>
</protein>
<dbReference type="InterPro" id="IPR003379">
    <property type="entry name" value="Carboxylase_cons_dom"/>
</dbReference>
<accession>A0AAE0W0M3</accession>
<dbReference type="Gene3D" id="3.10.600.10">
    <property type="entry name" value="pyruvate carboxylase f1077a mutant domain"/>
    <property type="match status" value="1"/>
</dbReference>
<evidence type="ECO:0000259" key="1">
    <source>
        <dbReference type="Pfam" id="PF02436"/>
    </source>
</evidence>
<name>A0AAE0W0M3_9BIVA</name>
<dbReference type="SUPFAM" id="SSF89000">
    <property type="entry name" value="post-HMGL domain-like"/>
    <property type="match status" value="1"/>
</dbReference>
<evidence type="ECO:0000313" key="3">
    <source>
        <dbReference type="Proteomes" id="UP001195483"/>
    </source>
</evidence>
<reference evidence="2" key="2">
    <citation type="journal article" date="2021" name="Genome Biol. Evol.">
        <title>Developing a high-quality reference genome for a parasitic bivalve with doubly uniparental inheritance (Bivalvia: Unionida).</title>
        <authorList>
            <person name="Smith C.H."/>
        </authorList>
    </citation>
    <scope>NUCLEOTIDE SEQUENCE</scope>
    <source>
        <strain evidence="2">CHS0354</strain>
        <tissue evidence="2">Mantle</tissue>
    </source>
</reference>
<dbReference type="AlphaFoldDB" id="A0AAE0W0M3"/>
<dbReference type="GO" id="GO:0006094">
    <property type="term" value="P:gluconeogenesis"/>
    <property type="evidence" value="ECO:0007669"/>
    <property type="project" value="TreeGrafter"/>
</dbReference>
<dbReference type="Gene3D" id="1.10.472.90">
    <property type="entry name" value="Conserved carboxylase domain"/>
    <property type="match status" value="1"/>
</dbReference>
<dbReference type="Pfam" id="PF02436">
    <property type="entry name" value="PYC_OADA"/>
    <property type="match status" value="1"/>
</dbReference>
<proteinExistence type="predicted"/>
<reference evidence="2" key="3">
    <citation type="submission" date="2023-05" db="EMBL/GenBank/DDBJ databases">
        <authorList>
            <person name="Smith C.H."/>
        </authorList>
    </citation>
    <scope>NUCLEOTIDE SEQUENCE</scope>
    <source>
        <strain evidence="2">CHS0354</strain>
        <tissue evidence="2">Mantle</tissue>
    </source>
</reference>
<feature type="domain" description="Carboxylase conserved" evidence="1">
    <location>
        <begin position="1"/>
        <end position="173"/>
    </location>
</feature>
<dbReference type="PANTHER" id="PTHR43778:SF2">
    <property type="entry name" value="PYRUVATE CARBOXYLASE, MITOCHONDRIAL"/>
    <property type="match status" value="1"/>
</dbReference>
<dbReference type="EMBL" id="JAEAOA010001653">
    <property type="protein sequence ID" value="KAK3596117.1"/>
    <property type="molecule type" value="Genomic_DNA"/>
</dbReference>
<reference evidence="2" key="1">
    <citation type="journal article" date="2021" name="Genome Biol. Evol.">
        <title>A High-Quality Reference Genome for a Parasitic Bivalve with Doubly Uniparental Inheritance (Bivalvia: Unionida).</title>
        <authorList>
            <person name="Smith C.H."/>
        </authorList>
    </citation>
    <scope>NUCLEOTIDE SEQUENCE</scope>
    <source>
        <strain evidence="2">CHS0354</strain>
    </source>
</reference>
<dbReference type="GO" id="GO:0004736">
    <property type="term" value="F:pyruvate carboxylase activity"/>
    <property type="evidence" value="ECO:0007669"/>
    <property type="project" value="TreeGrafter"/>
</dbReference>
<organism evidence="2 3">
    <name type="scientific">Potamilus streckersoni</name>
    <dbReference type="NCBI Taxonomy" id="2493646"/>
    <lineage>
        <taxon>Eukaryota</taxon>
        <taxon>Metazoa</taxon>
        <taxon>Spiralia</taxon>
        <taxon>Lophotrochozoa</taxon>
        <taxon>Mollusca</taxon>
        <taxon>Bivalvia</taxon>
        <taxon>Autobranchia</taxon>
        <taxon>Heteroconchia</taxon>
        <taxon>Palaeoheterodonta</taxon>
        <taxon>Unionida</taxon>
        <taxon>Unionoidea</taxon>
        <taxon>Unionidae</taxon>
        <taxon>Ambleminae</taxon>
        <taxon>Lampsilini</taxon>
        <taxon>Potamilus</taxon>
    </lineage>
</organism>
<keyword evidence="3" id="KW-1185">Reference proteome</keyword>
<dbReference type="InterPro" id="IPR055268">
    <property type="entry name" value="PCB-like"/>
</dbReference>
<sequence>MPGGQYTNLKSQAVSLELGDRFEEVKQNYSVANAMLGNIVKVTPSSKVVGDLALYMTTHHLTEQDIRERGHTMNFPDSLKELLRGELGRPNEGFPDWIIKAVLKDESGFTEFQKKFPERAEYTAYLSWLMYPKVFEAFYAHYTEYGQVHYIPTRTFLYGVRPGEEVMVRISRAEGHDEQGNKTLSFDLNGQYRRVKVKDKNVQKQIKTNPKAEAPNHIGSPLMGKLSGLLVKKVMRYT</sequence>